<proteinExistence type="predicted"/>
<gene>
    <name evidence="1" type="ORF">AA314_03996</name>
    <name evidence="2" type="ORF">ATI61_108243</name>
</gene>
<dbReference type="EMBL" id="QUMU01000008">
    <property type="protein sequence ID" value="REG28702.1"/>
    <property type="molecule type" value="Genomic_DNA"/>
</dbReference>
<reference evidence="1 3" key="1">
    <citation type="submission" date="2015-05" db="EMBL/GenBank/DDBJ databases">
        <title>Genome assembly of Archangium gephyra DSM 2261.</title>
        <authorList>
            <person name="Sharma G."/>
            <person name="Subramanian S."/>
        </authorList>
    </citation>
    <scope>NUCLEOTIDE SEQUENCE [LARGE SCALE GENOMIC DNA]</scope>
    <source>
        <strain evidence="1 3">DSM 2261</strain>
    </source>
</reference>
<name>A0AAC8TDV8_9BACT</name>
<evidence type="ECO:0000313" key="1">
    <source>
        <dbReference type="EMBL" id="AKJ02370.1"/>
    </source>
</evidence>
<dbReference type="Proteomes" id="UP000035579">
    <property type="component" value="Chromosome"/>
</dbReference>
<evidence type="ECO:0000313" key="2">
    <source>
        <dbReference type="EMBL" id="REG28702.1"/>
    </source>
</evidence>
<reference evidence="2 4" key="2">
    <citation type="submission" date="2018-08" db="EMBL/GenBank/DDBJ databases">
        <title>Genomic Encyclopedia of Archaeal and Bacterial Type Strains, Phase II (KMG-II): from individual species to whole genera.</title>
        <authorList>
            <person name="Goeker M."/>
        </authorList>
    </citation>
    <scope>NUCLEOTIDE SEQUENCE [LARGE SCALE GENOMIC DNA]</scope>
    <source>
        <strain evidence="2 4">DSM 2261</strain>
    </source>
</reference>
<protein>
    <submittedName>
        <fullName evidence="1">Uncharacterized protein</fullName>
    </submittedName>
</protein>
<dbReference type="Proteomes" id="UP000256345">
    <property type="component" value="Unassembled WGS sequence"/>
</dbReference>
<dbReference type="EMBL" id="CP011509">
    <property type="protein sequence ID" value="AKJ02370.1"/>
    <property type="molecule type" value="Genomic_DNA"/>
</dbReference>
<evidence type="ECO:0000313" key="3">
    <source>
        <dbReference type="Proteomes" id="UP000035579"/>
    </source>
</evidence>
<accession>A0AAC8TDV8</accession>
<dbReference type="RefSeq" id="WP_047856706.1">
    <property type="nucleotide sequence ID" value="NZ_CP011509.1"/>
</dbReference>
<organism evidence="1 3">
    <name type="scientific">Archangium gephyra</name>
    <dbReference type="NCBI Taxonomy" id="48"/>
    <lineage>
        <taxon>Bacteria</taxon>
        <taxon>Pseudomonadati</taxon>
        <taxon>Myxococcota</taxon>
        <taxon>Myxococcia</taxon>
        <taxon>Myxococcales</taxon>
        <taxon>Cystobacterineae</taxon>
        <taxon>Archangiaceae</taxon>
        <taxon>Archangium</taxon>
    </lineage>
</organism>
<sequence>MHPSVAFRTDDTEDWRLPLAGPGLLLEVPSTGRWSGRPSLHVEVTSRLRLRVSSGGQPLFWFRIDDYWDGCGVLRGTVSTPWGLPPLSAAGVRGVPHEPGSSRWWEAWTWHMARELAQATHPVLHAGRWCLRPLRIVTAREAARYPCIPSCQPGSLPTPPHGLERLLQVERFWTEDWHAGGVPAGVETNSGAVLPLRAPSREDDGRVKSWRKHAREGTLPPALLLYVDIVGKWCVLDGHDRLHAALLEGVSPPLLGLWPVFEEPIAVEAYRREGMWFAAEAQLRGRKGGPEGIDRANRTLLREYAGVQRVAVTQAWPVRGGLEAWRAEVLACRRWNAFPVDARAWDWFASLEE</sequence>
<evidence type="ECO:0000313" key="4">
    <source>
        <dbReference type="Proteomes" id="UP000256345"/>
    </source>
</evidence>
<dbReference type="KEGG" id="age:AA314_03996"/>
<keyword evidence="4" id="KW-1185">Reference proteome</keyword>
<dbReference type="AlphaFoldDB" id="A0AAC8TDV8"/>